<dbReference type="InterPro" id="IPR028098">
    <property type="entry name" value="Glyco_trans_4-like_N"/>
</dbReference>
<feature type="domain" description="Glycosyl transferase family 1" evidence="2">
    <location>
        <begin position="291"/>
        <end position="439"/>
    </location>
</feature>
<dbReference type="Gene3D" id="3.40.50.2000">
    <property type="entry name" value="Glycogen Phosphorylase B"/>
    <property type="match status" value="2"/>
</dbReference>
<dbReference type="CDD" id="cd03814">
    <property type="entry name" value="GT4-like"/>
    <property type="match status" value="1"/>
</dbReference>
<dbReference type="PANTHER" id="PTHR45947">
    <property type="entry name" value="SULFOQUINOVOSYL TRANSFERASE SQD2"/>
    <property type="match status" value="1"/>
</dbReference>
<feature type="domain" description="Glycosyltransferase subfamily 4-like N-terminal" evidence="3">
    <location>
        <begin position="103"/>
        <end position="270"/>
    </location>
</feature>
<keyword evidence="1" id="KW-0328">Glycosyltransferase</keyword>
<evidence type="ECO:0000259" key="2">
    <source>
        <dbReference type="Pfam" id="PF00534"/>
    </source>
</evidence>
<dbReference type="InterPro" id="IPR050194">
    <property type="entry name" value="Glycosyltransferase_grp1"/>
</dbReference>
<evidence type="ECO:0000313" key="4">
    <source>
        <dbReference type="EMBL" id="CAE0631245.1"/>
    </source>
</evidence>
<evidence type="ECO:0008006" key="5">
    <source>
        <dbReference type="Google" id="ProtNLM"/>
    </source>
</evidence>
<reference evidence="4" key="1">
    <citation type="submission" date="2021-01" db="EMBL/GenBank/DDBJ databases">
        <authorList>
            <person name="Corre E."/>
            <person name="Pelletier E."/>
            <person name="Niang G."/>
            <person name="Scheremetjew M."/>
            <person name="Finn R."/>
            <person name="Kale V."/>
            <person name="Holt S."/>
            <person name="Cochrane G."/>
            <person name="Meng A."/>
            <person name="Brown T."/>
            <person name="Cohen L."/>
        </authorList>
    </citation>
    <scope>NUCLEOTIDE SEQUENCE</scope>
    <source>
        <strain evidence="4">CCMP3107</strain>
    </source>
</reference>
<evidence type="ECO:0000256" key="1">
    <source>
        <dbReference type="ARBA" id="ARBA00022676"/>
    </source>
</evidence>
<dbReference type="Pfam" id="PF00534">
    <property type="entry name" value="Glycos_transf_1"/>
    <property type="match status" value="1"/>
</dbReference>
<dbReference type="GO" id="GO:0016757">
    <property type="term" value="F:glycosyltransferase activity"/>
    <property type="evidence" value="ECO:0007669"/>
    <property type="project" value="UniProtKB-KW"/>
</dbReference>
<dbReference type="SUPFAM" id="SSF53756">
    <property type="entry name" value="UDP-Glycosyltransferase/glycogen phosphorylase"/>
    <property type="match status" value="1"/>
</dbReference>
<evidence type="ECO:0000259" key="3">
    <source>
        <dbReference type="Pfam" id="PF13439"/>
    </source>
</evidence>
<dbReference type="InterPro" id="IPR001296">
    <property type="entry name" value="Glyco_trans_1"/>
</dbReference>
<dbReference type="EMBL" id="HBIU01021224">
    <property type="protein sequence ID" value="CAE0631245.1"/>
    <property type="molecule type" value="Transcribed_RNA"/>
</dbReference>
<sequence length="576" mass="63094">MRGALSIVAIAVSLASVIGYTFHGSSVSSKGSFISSEGRLSQPRISHRNAADLEMGLIDRFKKVGSRLRKPRNRVTVIPRLEKSPPLNIAMFIEPTPFTHVSGYSNRFKEALKYLAKAGDNVEILTTDDVPDAPESFLGFPINYTKGFRFPLYNQIVLSADHEGKGKEMLGRRRPDLLHVTCPGFITLAALVYARMFKLPLVFSYHTHLPHYAIQYLGWVPGIEDAAWTALRFVLNRADLTLVTSGPMRDQLAEHGVRRLEVWRKGIDTDVFNPAFKSAEMRARLTDGHPEDPLLIYVGRLGAEKNLKLIKDVLAKLPPDTRLAFVGKGPEREALEEHFAGTRTKFMGLMRGEELSAAFASADVFVMPSESETLGFVVLEAMASGVPVVAARAGGIPDLIRDGVDSYLVAPGDAGAFTEKVAALLGDPEHRAAMAAEARAEAERWDWESATAVLRNVQYAKALHNFKWRAFAGLGLPQSRSAFRALTARAGAVVGRVKQARLAQALRRRTLFRQLLARSPSLAKLLQVRVGKARGQRVLETTGKKPTEAPREELAFVRVEASASSPAAAATTNSPP</sequence>
<proteinExistence type="predicted"/>
<gene>
    <name evidence="4" type="ORF">HAKA00212_LOCUS9947</name>
</gene>
<keyword evidence="1" id="KW-0808">Transferase</keyword>
<dbReference type="Pfam" id="PF13439">
    <property type="entry name" value="Glyco_transf_4"/>
    <property type="match status" value="1"/>
</dbReference>
<dbReference type="AlphaFoldDB" id="A0A6T5MMG1"/>
<dbReference type="PANTHER" id="PTHR45947:SF3">
    <property type="entry name" value="SULFOQUINOVOSYL TRANSFERASE SQD2"/>
    <property type="match status" value="1"/>
</dbReference>
<organism evidence="4">
    <name type="scientific">Heterosigma akashiwo</name>
    <name type="common">Chromophytic alga</name>
    <name type="synonym">Heterosigma carterae</name>
    <dbReference type="NCBI Taxonomy" id="2829"/>
    <lineage>
        <taxon>Eukaryota</taxon>
        <taxon>Sar</taxon>
        <taxon>Stramenopiles</taxon>
        <taxon>Ochrophyta</taxon>
        <taxon>Raphidophyceae</taxon>
        <taxon>Chattonellales</taxon>
        <taxon>Chattonellaceae</taxon>
        <taxon>Heterosigma</taxon>
    </lineage>
</organism>
<name>A0A6T5MMG1_HETAK</name>
<protein>
    <recommendedName>
        <fullName evidence="5">Glycosyltransferase subfamily 4-like N-terminal domain-containing protein</fullName>
    </recommendedName>
</protein>
<accession>A0A6T5MMG1</accession>